<dbReference type="InterPro" id="IPR015943">
    <property type="entry name" value="WD40/YVTN_repeat-like_dom_sf"/>
</dbReference>
<gene>
    <name evidence="3" type="ORF">ENS31_09110</name>
</gene>
<reference evidence="3" key="1">
    <citation type="journal article" date="2020" name="mSystems">
        <title>Genome- and Community-Level Interaction Insights into Carbon Utilization and Element Cycling Functions of Hydrothermarchaeota in Hydrothermal Sediment.</title>
        <authorList>
            <person name="Zhou Z."/>
            <person name="Liu Y."/>
            <person name="Xu W."/>
            <person name="Pan J."/>
            <person name="Luo Z.H."/>
            <person name="Li M."/>
        </authorList>
    </citation>
    <scope>NUCLEOTIDE SEQUENCE [LARGE SCALE GENOMIC DNA]</scope>
    <source>
        <strain evidence="3">SpSt-479</strain>
    </source>
</reference>
<organism evidence="3">
    <name type="scientific">Ignavibacterium album</name>
    <dbReference type="NCBI Taxonomy" id="591197"/>
    <lineage>
        <taxon>Bacteria</taxon>
        <taxon>Pseudomonadati</taxon>
        <taxon>Ignavibacteriota</taxon>
        <taxon>Ignavibacteria</taxon>
        <taxon>Ignavibacteriales</taxon>
        <taxon>Ignavibacteriaceae</taxon>
        <taxon>Ignavibacterium</taxon>
    </lineage>
</organism>
<dbReference type="SUPFAM" id="SSF63829">
    <property type="entry name" value="Calcium-dependent phosphotriesterase"/>
    <property type="match status" value="1"/>
</dbReference>
<dbReference type="AlphaFoldDB" id="A0A7V3E7T4"/>
<accession>A0A7V3E7T4</accession>
<comment type="caution">
    <text evidence="3">The sequence shown here is derived from an EMBL/GenBank/DDBJ whole genome shotgun (WGS) entry which is preliminary data.</text>
</comment>
<dbReference type="PANTHER" id="PTHR47197:SF3">
    <property type="entry name" value="DIHYDRO-HEME D1 DEHYDROGENASE"/>
    <property type="match status" value="1"/>
</dbReference>
<evidence type="ECO:0000256" key="1">
    <source>
        <dbReference type="ARBA" id="ARBA00022729"/>
    </source>
</evidence>
<name>A0A7V3E7T4_9BACT</name>
<protein>
    <recommendedName>
        <fullName evidence="2">SbsA Ig-like domain-containing protein</fullName>
    </recommendedName>
</protein>
<keyword evidence="1" id="KW-0732">Signal</keyword>
<dbReference type="Pfam" id="PF13205">
    <property type="entry name" value="Big_5"/>
    <property type="match status" value="1"/>
</dbReference>
<feature type="domain" description="SbsA Ig-like" evidence="2">
    <location>
        <begin position="38"/>
        <end position="127"/>
    </location>
</feature>
<evidence type="ECO:0000313" key="3">
    <source>
        <dbReference type="EMBL" id="HFI91667.1"/>
    </source>
</evidence>
<proteinExistence type="predicted"/>
<dbReference type="Gene3D" id="2.130.10.10">
    <property type="entry name" value="YVTN repeat-like/Quinoprotein amine dehydrogenase"/>
    <property type="match status" value="1"/>
</dbReference>
<evidence type="ECO:0000259" key="2">
    <source>
        <dbReference type="Pfam" id="PF13205"/>
    </source>
</evidence>
<dbReference type="InterPro" id="IPR032812">
    <property type="entry name" value="SbsA_Ig"/>
</dbReference>
<sequence length="449" mass="49625">MKTVNNRIITFLTTFLILMIFTNCTKDREPTAPTEIQRPKSLAMIPATGELAIPLNSKISMIFDEPMDIATFPGHFFLRDLMGNNIEGTFSSIDSIVLFTPNNSLNKASFYFAELRGRIRDINRNSIQLNNEPVLDDTTLLLSTWFYTEGDYSNGGFYNIYVRDKKDGRIIFLRDLDSITVPITSLNSPDGLTISEDGNFLIISNTNKNEVIIASAQDGNILNKISVPTNPTSCVVSGNYAYIVSVNGKAISRINLSSYTLENSFTLSFFPGKLAVSADGSILYTFDQVTRDLVLINSVNGSVIKRVRNAVTNIVVGEIRVDRLTGNVYICDSKGRKVKVTNFEGNNLQDYISFSTGTEPIDIVFYDNTAFIIAGNSVYKYDKNSATLLNTITFNTGVKSLCIVPGGEILYLTLATTVVIMDNNTARLLKELDLISTGISTIISNSKKF</sequence>
<dbReference type="PANTHER" id="PTHR47197">
    <property type="entry name" value="PROTEIN NIRF"/>
    <property type="match status" value="1"/>
</dbReference>
<dbReference type="EMBL" id="DSUJ01000008">
    <property type="protein sequence ID" value="HFI91667.1"/>
    <property type="molecule type" value="Genomic_DNA"/>
</dbReference>
<dbReference type="InterPro" id="IPR051200">
    <property type="entry name" value="Host-pathogen_enzymatic-act"/>
</dbReference>